<dbReference type="EMBL" id="CP020772">
    <property type="protein sequence ID" value="ARI79195.1"/>
    <property type="molecule type" value="Genomic_DNA"/>
</dbReference>
<dbReference type="Gene3D" id="6.10.140.1110">
    <property type="match status" value="1"/>
</dbReference>
<evidence type="ECO:0008006" key="3">
    <source>
        <dbReference type="Google" id="ProtNLM"/>
    </source>
</evidence>
<evidence type="ECO:0000313" key="1">
    <source>
        <dbReference type="EMBL" id="ARI79195.1"/>
    </source>
</evidence>
<gene>
    <name evidence="1" type="ORF">HM131_11895</name>
</gene>
<sequence>MQIIRKIPVKQVLTEDSRAQLKERFYERCTQLDKECRQLSFEQKKLERKSGVSKTEVERRFSKEISRRRDQIRWTEHQLKQLEVLPNGSELETDEVEALIEVNEGDSWQELIEERQIVIQDGKVIRAR</sequence>
<accession>A0A1W6A0N7</accession>
<evidence type="ECO:0000313" key="2">
    <source>
        <dbReference type="Proteomes" id="UP000192527"/>
    </source>
</evidence>
<dbReference type="Proteomes" id="UP000192527">
    <property type="component" value="Chromosome"/>
</dbReference>
<protein>
    <recommendedName>
        <fullName evidence="3">YlqD protein</fullName>
    </recommendedName>
</protein>
<name>A0A1W6A0N7_9BACI</name>
<dbReference type="Pfam" id="PF11068">
    <property type="entry name" value="YlqD"/>
    <property type="match status" value="1"/>
</dbReference>
<dbReference type="KEGG" id="hmn:HM131_11895"/>
<proteinExistence type="predicted"/>
<dbReference type="OrthoDB" id="2375961at2"/>
<dbReference type="InterPro" id="IPR021297">
    <property type="entry name" value="YlqD"/>
</dbReference>
<dbReference type="STRING" id="402384.HM131_11895"/>
<dbReference type="RefSeq" id="WP_085031966.1">
    <property type="nucleotide sequence ID" value="NZ_CP020772.1"/>
</dbReference>
<reference evidence="1 2" key="1">
    <citation type="submission" date="2017-04" db="EMBL/GenBank/DDBJ databases">
        <title>The whole genome sequencing and assembly of Halobacillus mangrovi strain.</title>
        <authorList>
            <person name="Lee S.-J."/>
            <person name="Park M.-K."/>
            <person name="Kim J.-Y."/>
            <person name="Lee Y.-J."/>
            <person name="Yi H."/>
            <person name="Bahn Y.-S."/>
            <person name="Kim J.F."/>
            <person name="Lee D.-W."/>
        </authorList>
    </citation>
    <scope>NUCLEOTIDE SEQUENCE [LARGE SCALE GENOMIC DNA]</scope>
    <source>
        <strain evidence="1 2">KTB 131</strain>
    </source>
</reference>
<organism evidence="1 2">
    <name type="scientific">Halobacillus mangrovi</name>
    <dbReference type="NCBI Taxonomy" id="402384"/>
    <lineage>
        <taxon>Bacteria</taxon>
        <taxon>Bacillati</taxon>
        <taxon>Bacillota</taxon>
        <taxon>Bacilli</taxon>
        <taxon>Bacillales</taxon>
        <taxon>Bacillaceae</taxon>
        <taxon>Halobacillus</taxon>
    </lineage>
</organism>
<dbReference type="AlphaFoldDB" id="A0A1W6A0N7"/>
<keyword evidence="2" id="KW-1185">Reference proteome</keyword>